<dbReference type="Pfam" id="PF07729">
    <property type="entry name" value="FCD"/>
    <property type="match status" value="1"/>
</dbReference>
<dbReference type="InterPro" id="IPR000524">
    <property type="entry name" value="Tscrpt_reg_HTH_GntR"/>
</dbReference>
<dbReference type="InterPro" id="IPR036388">
    <property type="entry name" value="WH-like_DNA-bd_sf"/>
</dbReference>
<organism evidence="5 6">
    <name type="scientific">Brevibacillus nitrificans</name>
    <dbReference type="NCBI Taxonomy" id="651560"/>
    <lineage>
        <taxon>Bacteria</taxon>
        <taxon>Bacillati</taxon>
        <taxon>Bacillota</taxon>
        <taxon>Bacilli</taxon>
        <taxon>Bacillales</taxon>
        <taxon>Paenibacillaceae</taxon>
        <taxon>Brevibacillus</taxon>
    </lineage>
</organism>
<dbReference type="Pfam" id="PF00392">
    <property type="entry name" value="GntR"/>
    <property type="match status" value="1"/>
</dbReference>
<feature type="domain" description="HTH gntR-type" evidence="4">
    <location>
        <begin position="8"/>
        <end position="76"/>
    </location>
</feature>
<dbReference type="InterPro" id="IPR011711">
    <property type="entry name" value="GntR_C"/>
</dbReference>
<proteinExistence type="predicted"/>
<evidence type="ECO:0000256" key="1">
    <source>
        <dbReference type="ARBA" id="ARBA00023015"/>
    </source>
</evidence>
<dbReference type="PROSITE" id="PS50949">
    <property type="entry name" value="HTH_GNTR"/>
    <property type="match status" value="1"/>
</dbReference>
<dbReference type="GO" id="GO:0003700">
    <property type="term" value="F:DNA-binding transcription factor activity"/>
    <property type="evidence" value="ECO:0007669"/>
    <property type="project" value="InterPro"/>
</dbReference>
<protein>
    <submittedName>
        <fullName evidence="5">GntR family transcriptional regulator</fullName>
    </submittedName>
</protein>
<keyword evidence="6" id="KW-1185">Reference proteome</keyword>
<evidence type="ECO:0000313" key="5">
    <source>
        <dbReference type="EMBL" id="RNB82550.1"/>
    </source>
</evidence>
<dbReference type="SMART" id="SM00345">
    <property type="entry name" value="HTH_GNTR"/>
    <property type="match status" value="1"/>
</dbReference>
<dbReference type="PANTHER" id="PTHR43537:SF5">
    <property type="entry name" value="UXU OPERON TRANSCRIPTIONAL REGULATOR"/>
    <property type="match status" value="1"/>
</dbReference>
<evidence type="ECO:0000256" key="3">
    <source>
        <dbReference type="ARBA" id="ARBA00023163"/>
    </source>
</evidence>
<dbReference type="PANTHER" id="PTHR43537">
    <property type="entry name" value="TRANSCRIPTIONAL REGULATOR, GNTR FAMILY"/>
    <property type="match status" value="1"/>
</dbReference>
<dbReference type="AlphaFoldDB" id="A0A3M8D394"/>
<dbReference type="SMART" id="SM00895">
    <property type="entry name" value="FCD"/>
    <property type="match status" value="1"/>
</dbReference>
<evidence type="ECO:0000256" key="2">
    <source>
        <dbReference type="ARBA" id="ARBA00023125"/>
    </source>
</evidence>
<dbReference type="SUPFAM" id="SSF48008">
    <property type="entry name" value="GntR ligand-binding domain-like"/>
    <property type="match status" value="1"/>
</dbReference>
<accession>A0A3M8D394</accession>
<dbReference type="GO" id="GO:0003677">
    <property type="term" value="F:DNA binding"/>
    <property type="evidence" value="ECO:0007669"/>
    <property type="project" value="UniProtKB-KW"/>
</dbReference>
<name>A0A3M8D394_9BACL</name>
<keyword evidence="2" id="KW-0238">DNA-binding</keyword>
<dbReference type="SUPFAM" id="SSF46785">
    <property type="entry name" value="Winged helix' DNA-binding domain"/>
    <property type="match status" value="1"/>
</dbReference>
<dbReference type="InterPro" id="IPR036390">
    <property type="entry name" value="WH_DNA-bd_sf"/>
</dbReference>
<dbReference type="Gene3D" id="1.10.10.10">
    <property type="entry name" value="Winged helix-like DNA-binding domain superfamily/Winged helix DNA-binding domain"/>
    <property type="match status" value="1"/>
</dbReference>
<dbReference type="CDD" id="cd07377">
    <property type="entry name" value="WHTH_GntR"/>
    <property type="match status" value="1"/>
</dbReference>
<sequence>MFEVKKGMPLYEQIFEKIRESIITGEYKPGDRLVDYWVAEELGVSRSPVREAFRKLEQEGLLVNRDGNTSVYFPNAQDVLELFQVRVGLDGVAASLAAQLMTDEQLEDLRISLVQVEQALSEKRIADVVKLNTFFHAQIIQSSKNQYLQNMVDKIGTLTLLYRNTFFNKFYYGNDDFLQEHQEIYQALKSRDSALAQEKMQVHIQNDMDFLKSKLIDEGL</sequence>
<gene>
    <name evidence="5" type="ORF">EDM59_20580</name>
</gene>
<comment type="caution">
    <text evidence="5">The sequence shown here is derived from an EMBL/GenBank/DDBJ whole genome shotgun (WGS) entry which is preliminary data.</text>
</comment>
<dbReference type="Gene3D" id="1.20.120.530">
    <property type="entry name" value="GntR ligand-binding domain-like"/>
    <property type="match status" value="1"/>
</dbReference>
<dbReference type="RefSeq" id="WP_122925335.1">
    <property type="nucleotide sequence ID" value="NZ_JARMEQ010000008.1"/>
</dbReference>
<dbReference type="EMBL" id="RHHU01000012">
    <property type="protein sequence ID" value="RNB82550.1"/>
    <property type="molecule type" value="Genomic_DNA"/>
</dbReference>
<keyword evidence="3" id="KW-0804">Transcription</keyword>
<dbReference type="InterPro" id="IPR008920">
    <property type="entry name" value="TF_FadR/GntR_C"/>
</dbReference>
<dbReference type="Proteomes" id="UP000269573">
    <property type="component" value="Unassembled WGS sequence"/>
</dbReference>
<evidence type="ECO:0000259" key="4">
    <source>
        <dbReference type="PROSITE" id="PS50949"/>
    </source>
</evidence>
<evidence type="ECO:0000313" key="6">
    <source>
        <dbReference type="Proteomes" id="UP000269573"/>
    </source>
</evidence>
<keyword evidence="1" id="KW-0805">Transcription regulation</keyword>
<reference evidence="5 6" key="1">
    <citation type="submission" date="2018-10" db="EMBL/GenBank/DDBJ databases">
        <title>Phylogenomics of Brevibacillus.</title>
        <authorList>
            <person name="Dunlap C."/>
        </authorList>
    </citation>
    <scope>NUCLEOTIDE SEQUENCE [LARGE SCALE GENOMIC DNA]</scope>
    <source>
        <strain evidence="5 6">JCM 15774</strain>
    </source>
</reference>